<evidence type="ECO:0000313" key="4">
    <source>
        <dbReference type="RefSeq" id="XP_045573104.1"/>
    </source>
</evidence>
<proteinExistence type="predicted"/>
<keyword evidence="2" id="KW-0812">Transmembrane</keyword>
<keyword evidence="3" id="KW-1185">Reference proteome</keyword>
<evidence type="ECO:0000313" key="3">
    <source>
        <dbReference type="Proteomes" id="UP001652741"/>
    </source>
</evidence>
<feature type="region of interest" description="Disordered" evidence="1">
    <location>
        <begin position="443"/>
        <end position="480"/>
    </location>
</feature>
<accession>A0ABM3EPY5</accession>
<organism evidence="3 4">
    <name type="scientific">Salmo salar</name>
    <name type="common">Atlantic salmon</name>
    <dbReference type="NCBI Taxonomy" id="8030"/>
    <lineage>
        <taxon>Eukaryota</taxon>
        <taxon>Metazoa</taxon>
        <taxon>Chordata</taxon>
        <taxon>Craniata</taxon>
        <taxon>Vertebrata</taxon>
        <taxon>Euteleostomi</taxon>
        <taxon>Actinopterygii</taxon>
        <taxon>Neopterygii</taxon>
        <taxon>Teleostei</taxon>
        <taxon>Protacanthopterygii</taxon>
        <taxon>Salmoniformes</taxon>
        <taxon>Salmonidae</taxon>
        <taxon>Salmoninae</taxon>
        <taxon>Salmo</taxon>
    </lineage>
</organism>
<keyword evidence="2" id="KW-1133">Transmembrane helix</keyword>
<protein>
    <submittedName>
        <fullName evidence="4">Uncharacterized protein isoform X1</fullName>
    </submittedName>
</protein>
<name>A0ABM3EPY5_SALSA</name>
<dbReference type="Proteomes" id="UP001652741">
    <property type="component" value="Chromosome ssa01"/>
</dbReference>
<feature type="region of interest" description="Disordered" evidence="1">
    <location>
        <begin position="396"/>
        <end position="417"/>
    </location>
</feature>
<evidence type="ECO:0000256" key="1">
    <source>
        <dbReference type="SAM" id="MobiDB-lite"/>
    </source>
</evidence>
<sequence length="480" mass="52339">MAPVGEVMGSWAVSVSKSFSPEVIVFSLLFLLLSIILLALCTICGRQSFELQDGGGEVERTQSRLMRVVRDKTSNNNDDSYVLTRVTQKSVREEVKLEDTLAARENPMINDIRKNERDFSPIPEDSVPEQLPAEQDGIRLNPWRSHRVATDQQGDSLGALQIANGTPVAMMTISPSPPTTVDIGDLRDVLNFTPELHSIPAPISVVEDDSPLVSVPPPVSSGNTLDTPIMNVLHTLVLDAPIVDSPIMDSPIMHSLASVDVPIGNSLEPVDIPIVNDTDPLNIPIVNDLDLLEAPAEFSSNFIAQLEEEGQVEGKDQRPFLGVQPKHTYEIFGELTPDEPSVEVDLTTPGYQTIAELVHESTTQPDNDTTMVTMPSDLASPDYEIIGELVQQLSATTLPDNEPIKTTGTDPGEGLDLTSPLSLVEEVEDGLSDRGWNPMYARVSRKLSKCPTPPPVPPPEDEEEEESLPPLPERSGEMEE</sequence>
<keyword evidence="2" id="KW-0472">Membrane</keyword>
<evidence type="ECO:0000256" key="2">
    <source>
        <dbReference type="SAM" id="Phobius"/>
    </source>
</evidence>
<reference evidence="4" key="1">
    <citation type="submission" date="2025-08" db="UniProtKB">
        <authorList>
            <consortium name="RefSeq"/>
        </authorList>
    </citation>
    <scope>IDENTIFICATION</scope>
</reference>
<gene>
    <name evidence="4" type="primary">LOC106601354</name>
</gene>
<feature type="compositionally biased region" description="Polar residues" evidence="1">
    <location>
        <begin position="396"/>
        <end position="409"/>
    </location>
</feature>
<feature type="transmembrane region" description="Helical" evidence="2">
    <location>
        <begin position="23"/>
        <end position="43"/>
    </location>
</feature>
<dbReference type="RefSeq" id="XP_045573104.1">
    <property type="nucleotide sequence ID" value="XM_045717148.1"/>
</dbReference>
<dbReference type="GeneID" id="106601354"/>